<accession>A0A3E1Y8G9</accession>
<evidence type="ECO:0000256" key="4">
    <source>
        <dbReference type="ARBA" id="ARBA00023163"/>
    </source>
</evidence>
<feature type="domain" description="RNA polymerase sigma-70 region 2" evidence="5">
    <location>
        <begin position="38"/>
        <end position="101"/>
    </location>
</feature>
<dbReference type="InterPro" id="IPR013325">
    <property type="entry name" value="RNA_pol_sigma_r2"/>
</dbReference>
<keyword evidence="2" id="KW-0805">Transcription regulation</keyword>
<dbReference type="SUPFAM" id="SSF88946">
    <property type="entry name" value="Sigma2 domain of RNA polymerase sigma factors"/>
    <property type="match status" value="1"/>
</dbReference>
<dbReference type="InterPro" id="IPR013324">
    <property type="entry name" value="RNA_pol_sigma_r3/r4-like"/>
</dbReference>
<keyword evidence="3" id="KW-0731">Sigma factor</keyword>
<dbReference type="InterPro" id="IPR013249">
    <property type="entry name" value="RNA_pol_sigma70_r4_t2"/>
</dbReference>
<dbReference type="NCBIfam" id="TIGR02937">
    <property type="entry name" value="sigma70-ECF"/>
    <property type="match status" value="1"/>
</dbReference>
<dbReference type="GO" id="GO:0006352">
    <property type="term" value="P:DNA-templated transcription initiation"/>
    <property type="evidence" value="ECO:0007669"/>
    <property type="project" value="InterPro"/>
</dbReference>
<protein>
    <recommendedName>
        <fullName evidence="9">RNA polymerase sigma-70 factor, ECF subfamily</fullName>
    </recommendedName>
</protein>
<dbReference type="PANTHER" id="PTHR43133">
    <property type="entry name" value="RNA POLYMERASE ECF-TYPE SIGMA FACTO"/>
    <property type="match status" value="1"/>
</dbReference>
<dbReference type="InterPro" id="IPR014284">
    <property type="entry name" value="RNA_pol_sigma-70_dom"/>
</dbReference>
<dbReference type="Proteomes" id="UP000260644">
    <property type="component" value="Unassembled WGS sequence"/>
</dbReference>
<dbReference type="PANTHER" id="PTHR43133:SF46">
    <property type="entry name" value="RNA POLYMERASE SIGMA-70 FACTOR ECF SUBFAMILY"/>
    <property type="match status" value="1"/>
</dbReference>
<dbReference type="Pfam" id="PF04542">
    <property type="entry name" value="Sigma70_r2"/>
    <property type="match status" value="1"/>
</dbReference>
<feature type="domain" description="RNA polymerase sigma factor 70 region 4 type 2" evidence="6">
    <location>
        <begin position="131"/>
        <end position="183"/>
    </location>
</feature>
<gene>
    <name evidence="7" type="ORF">DVR12_13645</name>
</gene>
<evidence type="ECO:0000313" key="7">
    <source>
        <dbReference type="EMBL" id="RFS21702.1"/>
    </source>
</evidence>
<evidence type="ECO:0000256" key="3">
    <source>
        <dbReference type="ARBA" id="ARBA00023082"/>
    </source>
</evidence>
<evidence type="ECO:0000259" key="5">
    <source>
        <dbReference type="Pfam" id="PF04542"/>
    </source>
</evidence>
<comment type="similarity">
    <text evidence="1">Belongs to the sigma-70 factor family. ECF subfamily.</text>
</comment>
<dbReference type="Gene3D" id="1.10.10.10">
    <property type="entry name" value="Winged helix-like DNA-binding domain superfamily/Winged helix DNA-binding domain"/>
    <property type="match status" value="1"/>
</dbReference>
<proteinExistence type="inferred from homology"/>
<evidence type="ECO:0000256" key="1">
    <source>
        <dbReference type="ARBA" id="ARBA00010641"/>
    </source>
</evidence>
<reference evidence="7 8" key="1">
    <citation type="submission" date="2018-07" db="EMBL/GenBank/DDBJ databases">
        <title>Chitinophaga K2CV101002-2 sp. nov., isolated from a monsoon evergreen broad-leaved forest soil.</title>
        <authorList>
            <person name="Lv Y."/>
        </authorList>
    </citation>
    <scope>NUCLEOTIDE SEQUENCE [LARGE SCALE GENOMIC DNA]</scope>
    <source>
        <strain evidence="7 8">GDMCC 1.1288</strain>
    </source>
</reference>
<evidence type="ECO:0008006" key="9">
    <source>
        <dbReference type="Google" id="ProtNLM"/>
    </source>
</evidence>
<evidence type="ECO:0000256" key="2">
    <source>
        <dbReference type="ARBA" id="ARBA00023015"/>
    </source>
</evidence>
<dbReference type="AlphaFoldDB" id="A0A3E1Y8G9"/>
<dbReference type="InterPro" id="IPR007627">
    <property type="entry name" value="RNA_pol_sigma70_r2"/>
</dbReference>
<dbReference type="InterPro" id="IPR039425">
    <property type="entry name" value="RNA_pol_sigma-70-like"/>
</dbReference>
<dbReference type="GO" id="GO:0016987">
    <property type="term" value="F:sigma factor activity"/>
    <property type="evidence" value="ECO:0007669"/>
    <property type="project" value="UniProtKB-KW"/>
</dbReference>
<evidence type="ECO:0000313" key="8">
    <source>
        <dbReference type="Proteomes" id="UP000260644"/>
    </source>
</evidence>
<dbReference type="SUPFAM" id="SSF88659">
    <property type="entry name" value="Sigma3 and sigma4 domains of RNA polymerase sigma factors"/>
    <property type="match status" value="1"/>
</dbReference>
<dbReference type="InterPro" id="IPR036388">
    <property type="entry name" value="WH-like_DNA-bd_sf"/>
</dbReference>
<comment type="caution">
    <text evidence="7">The sequence shown here is derived from an EMBL/GenBank/DDBJ whole genome shotgun (WGS) entry which is preliminary data.</text>
</comment>
<name>A0A3E1Y8G9_9BACT</name>
<dbReference type="GO" id="GO:0003677">
    <property type="term" value="F:DNA binding"/>
    <property type="evidence" value="ECO:0007669"/>
    <property type="project" value="InterPro"/>
</dbReference>
<keyword evidence="8" id="KW-1185">Reference proteome</keyword>
<organism evidence="7 8">
    <name type="scientific">Chitinophaga silvatica</name>
    <dbReference type="NCBI Taxonomy" id="2282649"/>
    <lineage>
        <taxon>Bacteria</taxon>
        <taxon>Pseudomonadati</taxon>
        <taxon>Bacteroidota</taxon>
        <taxon>Chitinophagia</taxon>
        <taxon>Chitinophagales</taxon>
        <taxon>Chitinophagaceae</taxon>
        <taxon>Chitinophaga</taxon>
    </lineage>
</organism>
<dbReference type="Gene3D" id="1.10.1740.10">
    <property type="match status" value="1"/>
</dbReference>
<dbReference type="Pfam" id="PF08281">
    <property type="entry name" value="Sigma70_r4_2"/>
    <property type="match status" value="1"/>
</dbReference>
<sequence length="209" mass="24171">MNQTLTLSDHPTQSVSESRTLLFKDGSRLAFEQFYLENIIALCYFVEKMVNDNAVAEDIAAECFIKLLDRLDTFENSRKLKSFLFVTANNSAVDYIRMQKRHQASHEEIAWINKRSQEDIEREFIRAEALQAIYQEIDKLPEKSRQVVYLSVIEGRSIDEIAVQLNMAYKTVQHYKTQGLKTLRTSLLKNKHLPLVALVAALQLISYHS</sequence>
<evidence type="ECO:0000259" key="6">
    <source>
        <dbReference type="Pfam" id="PF08281"/>
    </source>
</evidence>
<dbReference type="EMBL" id="QPMM01000007">
    <property type="protein sequence ID" value="RFS21702.1"/>
    <property type="molecule type" value="Genomic_DNA"/>
</dbReference>
<keyword evidence="4" id="KW-0804">Transcription</keyword>